<dbReference type="Proteomes" id="UP000281725">
    <property type="component" value="Unassembled WGS sequence"/>
</dbReference>
<sequence length="315" mass="33847">MADLDRAVTYTAAWTGSAIAGVYQGSAYGALKTNELLEKTLQETAKKYGVLTRRFALSMGAMAGLGLLAASLEFAETLAKTKAPTNSDTEQFGYYLKALGIGAQVVASGVALFELVSGSLIGAIWAPWMMAFIAIGGVAYLVSTWLLARFGRTPMERWLLQSTWGTKPAGWTPAVELEEYERLAHAPEVMMDEKGQELVIRMPAHISEITLQAGVQRIGYQANPNGSYPAAVPVYGAPQALPLPTRQGQPGEYRLPHTLTQGDKLILLITYPAEESLSGTAQRFVIRGTLALGAVLTAETDAILPVKGILIEMKQ</sequence>
<dbReference type="EMBL" id="RAWX01000002">
    <property type="protein sequence ID" value="RKJ89724.1"/>
    <property type="molecule type" value="Genomic_DNA"/>
</dbReference>
<accession>A0A3A9IRZ7</accession>
<keyword evidence="1" id="KW-0472">Membrane</keyword>
<evidence type="ECO:0000313" key="2">
    <source>
        <dbReference type="EMBL" id="RKJ89724.1"/>
    </source>
</evidence>
<dbReference type="AlphaFoldDB" id="A0A3A9IRZ7"/>
<feature type="transmembrane region" description="Helical" evidence="1">
    <location>
        <begin position="94"/>
        <end position="113"/>
    </location>
</feature>
<name>A0A3A9IRZ7_AERVE</name>
<comment type="caution">
    <text evidence="2">The sequence shown here is derived from an EMBL/GenBank/DDBJ whole genome shotgun (WGS) entry which is preliminary data.</text>
</comment>
<keyword evidence="1" id="KW-0812">Transmembrane</keyword>
<feature type="transmembrane region" description="Helical" evidence="1">
    <location>
        <begin position="55"/>
        <end position="74"/>
    </location>
</feature>
<proteinExistence type="predicted"/>
<protein>
    <submittedName>
        <fullName evidence="2">Uncharacterized protein</fullName>
    </submittedName>
</protein>
<gene>
    <name evidence="2" type="ORF">D6R50_10830</name>
</gene>
<organism evidence="2 3">
    <name type="scientific">Aeromonas veronii</name>
    <dbReference type="NCBI Taxonomy" id="654"/>
    <lineage>
        <taxon>Bacteria</taxon>
        <taxon>Pseudomonadati</taxon>
        <taxon>Pseudomonadota</taxon>
        <taxon>Gammaproteobacteria</taxon>
        <taxon>Aeromonadales</taxon>
        <taxon>Aeromonadaceae</taxon>
        <taxon>Aeromonas</taxon>
    </lineage>
</organism>
<reference evidence="2 3" key="1">
    <citation type="submission" date="2018-09" db="EMBL/GenBank/DDBJ databases">
        <title>Genome sequencing of Aeromonas veronii MS-17-88.</title>
        <authorList>
            <person name="Tekedar H.C."/>
            <person name="Arick M.A."/>
            <person name="Hsu C.-Y."/>
            <person name="Thrash A."/>
            <person name="Karsi A."/>
            <person name="Lawrence M.L."/>
            <person name="Abdelhamed H."/>
        </authorList>
    </citation>
    <scope>NUCLEOTIDE SEQUENCE [LARGE SCALE GENOMIC DNA]</scope>
    <source>
        <strain evidence="2 3">MS 17-88</strain>
    </source>
</reference>
<feature type="transmembrane region" description="Helical" evidence="1">
    <location>
        <begin position="125"/>
        <end position="148"/>
    </location>
</feature>
<evidence type="ECO:0000313" key="3">
    <source>
        <dbReference type="Proteomes" id="UP000281725"/>
    </source>
</evidence>
<keyword evidence="1" id="KW-1133">Transmembrane helix</keyword>
<evidence type="ECO:0000256" key="1">
    <source>
        <dbReference type="SAM" id="Phobius"/>
    </source>
</evidence>